<dbReference type="InterPro" id="IPR044084">
    <property type="entry name" value="AvModA-like_subst-bd"/>
</dbReference>
<evidence type="ECO:0000256" key="4">
    <source>
        <dbReference type="PIRSR" id="PIRSR004846-1"/>
    </source>
</evidence>
<evidence type="ECO:0000256" key="1">
    <source>
        <dbReference type="ARBA" id="ARBA00009175"/>
    </source>
</evidence>
<dbReference type="CDD" id="cd13539">
    <property type="entry name" value="PBP2_AvModA"/>
    <property type="match status" value="1"/>
</dbReference>
<dbReference type="RefSeq" id="WP_112786626.1">
    <property type="nucleotide sequence ID" value="NZ_CP030041.1"/>
</dbReference>
<evidence type="ECO:0000256" key="2">
    <source>
        <dbReference type="ARBA" id="ARBA00022723"/>
    </source>
</evidence>
<feature type="binding site" evidence="4">
    <location>
        <position position="59"/>
    </location>
    <ligand>
        <name>molybdate</name>
        <dbReference type="ChEBI" id="CHEBI:36264"/>
    </ligand>
</feature>
<protein>
    <submittedName>
        <fullName evidence="5">Molybdate ABC transporter substrate-binding protein</fullName>
    </submittedName>
</protein>
<feature type="binding site" evidence="4">
    <location>
        <position position="165"/>
    </location>
    <ligand>
        <name>molybdate</name>
        <dbReference type="ChEBI" id="CHEBI:36264"/>
    </ligand>
</feature>
<dbReference type="PANTHER" id="PTHR30632">
    <property type="entry name" value="MOLYBDATE-BINDING PERIPLASMIC PROTEIN"/>
    <property type="match status" value="1"/>
</dbReference>
<dbReference type="PANTHER" id="PTHR30632:SF14">
    <property type="entry name" value="TUNGSTATE_MOLYBDATE_CHROMATE-BINDING PROTEIN MODA"/>
    <property type="match status" value="1"/>
</dbReference>
<dbReference type="KEGG" id="est:DN752_19735"/>
<keyword evidence="3" id="KW-0732">Signal</keyword>
<name>A0A2Z4IRA2_9BACT</name>
<dbReference type="InterPro" id="IPR005950">
    <property type="entry name" value="ModA"/>
</dbReference>
<organism evidence="5 6">
    <name type="scientific">Echinicola strongylocentroti</name>
    <dbReference type="NCBI Taxonomy" id="1795355"/>
    <lineage>
        <taxon>Bacteria</taxon>
        <taxon>Pseudomonadati</taxon>
        <taxon>Bacteroidota</taxon>
        <taxon>Cytophagia</taxon>
        <taxon>Cytophagales</taxon>
        <taxon>Cyclobacteriaceae</taxon>
        <taxon>Echinicola</taxon>
    </lineage>
</organism>
<dbReference type="PIRSF" id="PIRSF004846">
    <property type="entry name" value="ModA"/>
    <property type="match status" value="1"/>
</dbReference>
<dbReference type="Gene3D" id="3.40.190.10">
    <property type="entry name" value="Periplasmic binding protein-like II"/>
    <property type="match status" value="2"/>
</dbReference>
<dbReference type="Pfam" id="PF13531">
    <property type="entry name" value="SBP_bac_11"/>
    <property type="match status" value="1"/>
</dbReference>
<evidence type="ECO:0000256" key="3">
    <source>
        <dbReference type="ARBA" id="ARBA00022729"/>
    </source>
</evidence>
<dbReference type="EMBL" id="CP030041">
    <property type="protein sequence ID" value="AWW33259.1"/>
    <property type="molecule type" value="Genomic_DNA"/>
</dbReference>
<dbReference type="SUPFAM" id="SSF53850">
    <property type="entry name" value="Periplasmic binding protein-like II"/>
    <property type="match status" value="1"/>
</dbReference>
<accession>A0A2Z4IRA2</accession>
<comment type="similarity">
    <text evidence="1">Belongs to the bacterial solute-binding protein ModA family.</text>
</comment>
<dbReference type="GO" id="GO:0030973">
    <property type="term" value="F:molybdate ion binding"/>
    <property type="evidence" value="ECO:0007669"/>
    <property type="project" value="InterPro"/>
</dbReference>
<evidence type="ECO:0000313" key="5">
    <source>
        <dbReference type="EMBL" id="AWW33259.1"/>
    </source>
</evidence>
<dbReference type="Proteomes" id="UP000248688">
    <property type="component" value="Chromosome"/>
</dbReference>
<dbReference type="InterPro" id="IPR050682">
    <property type="entry name" value="ModA/WtpA"/>
</dbReference>
<sequence length="254" mass="27983">MDKLRWIPFIVLFLVSCHQERHEEITIATAANMQFAMEALIAGFESQTETTCQMVVSSSGKLTAQIKEGAPYDVFVSANMKFPKAIQEAGMAYSPPEIYAYGELVLWTADKNRKVTLDMLTEPMINHVAVANPKTAPYGSAAVALLKEKGLYGQVEHKLVYGESISQTTQYILSNAAEVGFTAGAVVKSPSMKHKGSWVAIDRKDYPPIEQGVVLIKKQGEPKPGAARFYDYLFSQKAKAILREFGYQAPGQAH</sequence>
<keyword evidence="2 4" id="KW-0479">Metal-binding</keyword>
<proteinExistence type="inferred from homology"/>
<dbReference type="AlphaFoldDB" id="A0A2Z4IRA2"/>
<dbReference type="GO" id="GO:0015689">
    <property type="term" value="P:molybdate ion transport"/>
    <property type="evidence" value="ECO:0007669"/>
    <property type="project" value="InterPro"/>
</dbReference>
<gene>
    <name evidence="5" type="primary">modA</name>
    <name evidence="5" type="ORF">DN752_19735</name>
</gene>
<reference evidence="5 6" key="1">
    <citation type="submission" date="2018-06" db="EMBL/GenBank/DDBJ databases">
        <title>Echinicola strongylocentroti sp. nov., isolated from a sea urchin Strongylocentrotus intermedius.</title>
        <authorList>
            <person name="Bae S.S."/>
        </authorList>
    </citation>
    <scope>NUCLEOTIDE SEQUENCE [LARGE SCALE GENOMIC DNA]</scope>
    <source>
        <strain evidence="5 6">MEBiC08714</strain>
    </source>
</reference>
<dbReference type="PROSITE" id="PS51257">
    <property type="entry name" value="PROKAR_LIPOPROTEIN"/>
    <property type="match status" value="1"/>
</dbReference>
<dbReference type="GO" id="GO:0046872">
    <property type="term" value="F:metal ion binding"/>
    <property type="evidence" value="ECO:0007669"/>
    <property type="project" value="UniProtKB-KW"/>
</dbReference>
<dbReference type="OrthoDB" id="9785015at2"/>
<keyword evidence="6" id="KW-1185">Reference proteome</keyword>
<dbReference type="NCBIfam" id="TIGR01256">
    <property type="entry name" value="modA"/>
    <property type="match status" value="1"/>
</dbReference>
<keyword evidence="4" id="KW-0500">Molybdenum</keyword>
<evidence type="ECO:0000313" key="6">
    <source>
        <dbReference type="Proteomes" id="UP000248688"/>
    </source>
</evidence>